<dbReference type="CDD" id="cd02851">
    <property type="entry name" value="E_set_GO_C"/>
    <property type="match status" value="1"/>
</dbReference>
<keyword evidence="4" id="KW-1185">Reference proteome</keyword>
<dbReference type="SUPFAM" id="SSF50965">
    <property type="entry name" value="Galactose oxidase, central domain"/>
    <property type="match status" value="1"/>
</dbReference>
<dbReference type="InterPro" id="IPR013783">
    <property type="entry name" value="Ig-like_fold"/>
</dbReference>
<organism evidence="3 4">
    <name type="scientific">Rhynchosporium graminicola</name>
    <dbReference type="NCBI Taxonomy" id="2792576"/>
    <lineage>
        <taxon>Eukaryota</taxon>
        <taxon>Fungi</taxon>
        <taxon>Dikarya</taxon>
        <taxon>Ascomycota</taxon>
        <taxon>Pezizomycotina</taxon>
        <taxon>Leotiomycetes</taxon>
        <taxon>Helotiales</taxon>
        <taxon>Ploettnerulaceae</taxon>
        <taxon>Rhynchosporium</taxon>
    </lineage>
</organism>
<dbReference type="Proteomes" id="UP000178129">
    <property type="component" value="Unassembled WGS sequence"/>
</dbReference>
<dbReference type="InterPro" id="IPR015202">
    <property type="entry name" value="GO-like_E_set"/>
</dbReference>
<dbReference type="STRING" id="914237.A0A1E1LHU2"/>
<dbReference type="PANTHER" id="PTHR32208:SF56">
    <property type="entry name" value="GALACTOSE OXIDASE-RELATED"/>
    <property type="match status" value="1"/>
</dbReference>
<evidence type="ECO:0000256" key="1">
    <source>
        <dbReference type="SAM" id="MobiDB-lite"/>
    </source>
</evidence>
<accession>A0A1E1LHU2</accession>
<sequence>MTGNTYTATHDFVIGNVSSRNVMETKHDMFCPGLSRDFNGRAILSSGDDARRVSIYEPGNGSWITAPQMNLWRGYQGPVRFRMGELAFVIGGSWLVDPSTRGCPVDPTLMEDNNGIYREDSHDWVFSWSNSTVFQAGPSKSNELVFRTRQQLKLTSRHLRIQRLNVRHRSSRRRSSEKMFTAGGAQSYENAPATNSAHLIIIGSPGDRPSSARVPTIKQARSFANGVILPDGTVFIVGGQPYSVTFMDTDAVTTPELWDPVNQTFTILPVHQIPRPYHSIALFITRRNGLDGCPGYLFKPDRSVAKRPVITDMPNSRVRVGGRLTIVADSPVMRFSLIRYGSVTHTVDTDQRRLAVPSDPGAALPGYWMSFAIDGKGVPSIARTVKITPGTPGNIHKQDRPPGLNVKSVL</sequence>
<dbReference type="Pfam" id="PF09118">
    <property type="entry name" value="GO-like_E_set"/>
    <property type="match status" value="1"/>
</dbReference>
<dbReference type="InterPro" id="IPR014756">
    <property type="entry name" value="Ig_E-set"/>
</dbReference>
<dbReference type="Gene3D" id="2.130.10.80">
    <property type="entry name" value="Galactose oxidase/kelch, beta-propeller"/>
    <property type="match status" value="1"/>
</dbReference>
<name>A0A1E1LHU2_9HELO</name>
<evidence type="ECO:0000259" key="2">
    <source>
        <dbReference type="Pfam" id="PF09118"/>
    </source>
</evidence>
<evidence type="ECO:0000313" key="4">
    <source>
        <dbReference type="Proteomes" id="UP000178129"/>
    </source>
</evidence>
<comment type="caution">
    <text evidence="3">The sequence shown here is derived from an EMBL/GenBank/DDBJ whole genome shotgun (WGS) entry which is preliminary data.</text>
</comment>
<reference evidence="4" key="1">
    <citation type="submission" date="2016-03" db="EMBL/GenBank/DDBJ databases">
        <authorList>
            <person name="Ploux O."/>
        </authorList>
    </citation>
    <scope>NUCLEOTIDE SEQUENCE [LARGE SCALE GENOMIC DNA]</scope>
    <source>
        <strain evidence="4">UK7</strain>
    </source>
</reference>
<protein>
    <recommendedName>
        <fullName evidence="2">Galactose oxidase-like Early set domain-containing protein</fullName>
    </recommendedName>
</protein>
<dbReference type="Gene3D" id="2.60.40.10">
    <property type="entry name" value="Immunoglobulins"/>
    <property type="match status" value="1"/>
</dbReference>
<dbReference type="InterPro" id="IPR037293">
    <property type="entry name" value="Gal_Oxidase_central_sf"/>
</dbReference>
<dbReference type="AlphaFoldDB" id="A0A1E1LHU2"/>
<dbReference type="InParanoid" id="A0A1E1LHU2"/>
<evidence type="ECO:0000313" key="3">
    <source>
        <dbReference type="EMBL" id="CZT10093.1"/>
    </source>
</evidence>
<feature type="region of interest" description="Disordered" evidence="1">
    <location>
        <begin position="389"/>
        <end position="410"/>
    </location>
</feature>
<gene>
    <name evidence="3" type="ORF">RCO7_03221</name>
</gene>
<feature type="domain" description="Galactose oxidase-like Early set" evidence="2">
    <location>
        <begin position="307"/>
        <end position="387"/>
    </location>
</feature>
<proteinExistence type="predicted"/>
<dbReference type="EMBL" id="FJUW01000053">
    <property type="protein sequence ID" value="CZT10093.1"/>
    <property type="molecule type" value="Genomic_DNA"/>
</dbReference>
<dbReference type="SUPFAM" id="SSF81296">
    <property type="entry name" value="E set domains"/>
    <property type="match status" value="1"/>
</dbReference>
<dbReference type="InterPro" id="IPR011043">
    <property type="entry name" value="Gal_Oxase/kelch_b-propeller"/>
</dbReference>
<dbReference type="PANTHER" id="PTHR32208">
    <property type="entry name" value="SECRETED PROTEIN-RELATED"/>
    <property type="match status" value="1"/>
</dbReference>